<proteinExistence type="predicted"/>
<dbReference type="Proteomes" id="UP000639396">
    <property type="component" value="Unassembled WGS sequence"/>
</dbReference>
<evidence type="ECO:0000313" key="7">
    <source>
        <dbReference type="Proteomes" id="UP000639396"/>
    </source>
</evidence>
<evidence type="ECO:0000256" key="2">
    <source>
        <dbReference type="ARBA" id="ARBA00022729"/>
    </source>
</evidence>
<sequence>MKRFVLLSAIALLAIGLSGCGGKDEELGNVGKDNPEAAKDIKGDLLVWGSSAGDTVNELFQKKYPNVKLILDTPSKHEDATIVALAAGSGAPDVVELSQAHYWKFRTVDGLENLLAAPYNAVDLRKDFVDGAWKMSTTLDGKKLFGIPWRYTPYVMFYRADIFEQNGFPSDPKEVGKYVSDPEQFFSMAMKMRSKGHYFFRSLGNMSTFTVGDTFFNSKMEYIRNTESYVKSLDYLKRANQLQLVFSGTKEETDQAVNNGRLVAYFGGLYRVSTFQDGSKSEAYGKWKVTTTPFGQVYGQGYGTYSIPSQSKNKEAAWEYIKFITMGEEALKENLKTAQISPYRPSWNLPEFKDTKDPAFGGQNTLAFGASIMDGMKYEPMVKADDSASDVWDEIVDEGLKKNMDSRALMQQAQEAIEKKLAAEIAEMKKFVAK</sequence>
<evidence type="ECO:0000313" key="6">
    <source>
        <dbReference type="EMBL" id="MBD2861513.1"/>
    </source>
</evidence>
<keyword evidence="5" id="KW-0449">Lipoprotein</keyword>
<reference evidence="6" key="1">
    <citation type="submission" date="2020-09" db="EMBL/GenBank/DDBJ databases">
        <title>A novel bacterium of genus Paenibacillus, isolated from South China Sea.</title>
        <authorList>
            <person name="Huang H."/>
            <person name="Mo K."/>
            <person name="Hu Y."/>
        </authorList>
    </citation>
    <scope>NUCLEOTIDE SEQUENCE</scope>
    <source>
        <strain evidence="6">IB182363</strain>
    </source>
</reference>
<dbReference type="PROSITE" id="PS51257">
    <property type="entry name" value="PROKAR_LIPOPROTEIN"/>
    <property type="match status" value="1"/>
</dbReference>
<keyword evidence="2" id="KW-0732">Signal</keyword>
<keyword evidence="1" id="KW-1003">Cell membrane</keyword>
<evidence type="ECO:0000256" key="3">
    <source>
        <dbReference type="ARBA" id="ARBA00023136"/>
    </source>
</evidence>
<evidence type="ECO:0000256" key="1">
    <source>
        <dbReference type="ARBA" id="ARBA00022475"/>
    </source>
</evidence>
<dbReference type="InterPro" id="IPR050490">
    <property type="entry name" value="Bact_solute-bd_prot1"/>
</dbReference>
<gene>
    <name evidence="6" type="ORF">IDH45_05855</name>
</gene>
<dbReference type="InterPro" id="IPR006059">
    <property type="entry name" value="SBP"/>
</dbReference>
<accession>A0A927GYT1</accession>
<protein>
    <submittedName>
        <fullName evidence="6">Extracellular solute-binding protein</fullName>
    </submittedName>
</protein>
<evidence type="ECO:0000256" key="4">
    <source>
        <dbReference type="ARBA" id="ARBA00023139"/>
    </source>
</evidence>
<dbReference type="SUPFAM" id="SSF53850">
    <property type="entry name" value="Periplasmic binding protein-like II"/>
    <property type="match status" value="1"/>
</dbReference>
<keyword evidence="4" id="KW-0564">Palmitate</keyword>
<dbReference type="AlphaFoldDB" id="A0A927GYT1"/>
<keyword evidence="3" id="KW-0472">Membrane</keyword>
<keyword evidence="7" id="KW-1185">Reference proteome</keyword>
<comment type="caution">
    <text evidence="6">The sequence shown here is derived from an EMBL/GenBank/DDBJ whole genome shotgun (WGS) entry which is preliminary data.</text>
</comment>
<dbReference type="PANTHER" id="PTHR43649">
    <property type="entry name" value="ARABINOSE-BINDING PROTEIN-RELATED"/>
    <property type="match status" value="1"/>
</dbReference>
<dbReference type="RefSeq" id="WP_190925603.1">
    <property type="nucleotide sequence ID" value="NZ_JACXJA010000006.1"/>
</dbReference>
<dbReference type="Gene3D" id="3.40.190.10">
    <property type="entry name" value="Periplasmic binding protein-like II"/>
    <property type="match status" value="1"/>
</dbReference>
<evidence type="ECO:0000256" key="5">
    <source>
        <dbReference type="ARBA" id="ARBA00023288"/>
    </source>
</evidence>
<dbReference type="PANTHER" id="PTHR43649:SF33">
    <property type="entry name" value="POLYGALACTURONAN_RHAMNOGALACTURONAN-BINDING PROTEIN YTCQ"/>
    <property type="match status" value="1"/>
</dbReference>
<name>A0A927GYT1_9BACL</name>
<organism evidence="6 7">
    <name type="scientific">Paenibacillus oceani</name>
    <dbReference type="NCBI Taxonomy" id="2772510"/>
    <lineage>
        <taxon>Bacteria</taxon>
        <taxon>Bacillati</taxon>
        <taxon>Bacillota</taxon>
        <taxon>Bacilli</taxon>
        <taxon>Bacillales</taxon>
        <taxon>Paenibacillaceae</taxon>
        <taxon>Paenibacillus</taxon>
    </lineage>
</organism>
<dbReference type="EMBL" id="JACXJA010000006">
    <property type="protein sequence ID" value="MBD2861513.1"/>
    <property type="molecule type" value="Genomic_DNA"/>
</dbReference>
<dbReference type="Pfam" id="PF01547">
    <property type="entry name" value="SBP_bac_1"/>
    <property type="match status" value="1"/>
</dbReference>